<sequence length="190" mass="21599">MFDLGRGDLLYLGGFYMTAQYAPVSRILITTQYNNSKRIDWYAQKEEAVSPVWPCSKTIPRRNGEIRFSDDQQNYYLEARKCDGAFFLFRYVAVGSQLPCGWRNVQSVLHLYGVSARLAIHHTVHRRLRISIHFPDYWGIRKIVSSSSNIFRSETKKAEAAPAPAADGGGVVVVGREEVEHWTTSCYSAD</sequence>
<proteinExistence type="predicted"/>
<organism evidence="1 2">
    <name type="scientific">Vespula pensylvanica</name>
    <name type="common">Western yellow jacket</name>
    <name type="synonym">Wasp</name>
    <dbReference type="NCBI Taxonomy" id="30213"/>
    <lineage>
        <taxon>Eukaryota</taxon>
        <taxon>Metazoa</taxon>
        <taxon>Ecdysozoa</taxon>
        <taxon>Arthropoda</taxon>
        <taxon>Hexapoda</taxon>
        <taxon>Insecta</taxon>
        <taxon>Pterygota</taxon>
        <taxon>Neoptera</taxon>
        <taxon>Endopterygota</taxon>
        <taxon>Hymenoptera</taxon>
        <taxon>Apocrita</taxon>
        <taxon>Aculeata</taxon>
        <taxon>Vespoidea</taxon>
        <taxon>Vespidae</taxon>
        <taxon>Vespinae</taxon>
        <taxon>Vespula</taxon>
    </lineage>
</organism>
<dbReference type="EMBL" id="JACSDY010000002">
    <property type="protein sequence ID" value="KAF7435021.1"/>
    <property type="molecule type" value="Genomic_DNA"/>
</dbReference>
<dbReference type="Proteomes" id="UP000600918">
    <property type="component" value="Unassembled WGS sequence"/>
</dbReference>
<reference evidence="1" key="1">
    <citation type="journal article" date="2020" name="G3 (Bethesda)">
        <title>High-Quality Assemblies for Three Invasive Social Wasps from the &lt;i&gt;Vespula&lt;/i&gt; Genus.</title>
        <authorList>
            <person name="Harrop T.W.R."/>
            <person name="Guhlin J."/>
            <person name="McLaughlin G.M."/>
            <person name="Permina E."/>
            <person name="Stockwell P."/>
            <person name="Gilligan J."/>
            <person name="Le Lec M.F."/>
            <person name="Gruber M.A.M."/>
            <person name="Quinn O."/>
            <person name="Lovegrove M."/>
            <person name="Duncan E.J."/>
            <person name="Remnant E.J."/>
            <person name="Van Eeckhoven J."/>
            <person name="Graham B."/>
            <person name="Knapp R.A."/>
            <person name="Langford K.W."/>
            <person name="Kronenberg Z."/>
            <person name="Press M.O."/>
            <person name="Eacker S.M."/>
            <person name="Wilson-Rankin E.E."/>
            <person name="Purcell J."/>
            <person name="Lester P.J."/>
            <person name="Dearden P.K."/>
        </authorList>
    </citation>
    <scope>NUCLEOTIDE SEQUENCE</scope>
    <source>
        <strain evidence="1">Volc-1</strain>
    </source>
</reference>
<name>A0A834UF14_VESPE</name>
<protein>
    <submittedName>
        <fullName evidence="1">Uncharacterized protein</fullName>
    </submittedName>
</protein>
<gene>
    <name evidence="1" type="ORF">H0235_003212</name>
</gene>
<evidence type="ECO:0000313" key="2">
    <source>
        <dbReference type="Proteomes" id="UP000600918"/>
    </source>
</evidence>
<keyword evidence="2" id="KW-1185">Reference proteome</keyword>
<evidence type="ECO:0000313" key="1">
    <source>
        <dbReference type="EMBL" id="KAF7435021.1"/>
    </source>
</evidence>
<comment type="caution">
    <text evidence="1">The sequence shown here is derived from an EMBL/GenBank/DDBJ whole genome shotgun (WGS) entry which is preliminary data.</text>
</comment>
<accession>A0A834UF14</accession>
<dbReference type="AlphaFoldDB" id="A0A834UF14"/>